<dbReference type="Gene3D" id="2.30.30.910">
    <property type="match status" value="1"/>
</dbReference>
<evidence type="ECO:0000313" key="9">
    <source>
        <dbReference type="EMBL" id="MEE4039589.1"/>
    </source>
</evidence>
<evidence type="ECO:0000256" key="2">
    <source>
        <dbReference type="ARBA" id="ARBA00016013"/>
    </source>
</evidence>
<dbReference type="KEGG" id="pvd:CFBP1590__1806"/>
<comment type="function">
    <text evidence="4 5">Required for flagellar hook formation. May act as a scaffolding protein.</text>
</comment>
<gene>
    <name evidence="11" type="primary">flgD</name>
    <name evidence="10" type="ORF">CFBP1590__1806</name>
    <name evidence="11" type="ORF">EZZ81_08870</name>
    <name evidence="9" type="ORF">V2I87_05710</name>
</gene>
<dbReference type="Pfam" id="PF13861">
    <property type="entry name" value="FLgD_tudor"/>
    <property type="match status" value="1"/>
</dbReference>
<keyword evidence="13" id="KW-1185">Reference proteome</keyword>
<feature type="region of interest" description="Disordered" evidence="6">
    <location>
        <begin position="1"/>
        <end position="27"/>
    </location>
</feature>
<keyword evidence="10" id="KW-0282">Flagellum</keyword>
<dbReference type="GeneID" id="47763472"/>
<reference evidence="11" key="2">
    <citation type="submission" date="2019-02" db="EMBL/GenBank/DDBJ databases">
        <authorList>
            <person name="Lutz S."/>
            <person name="Schori C."/>
            <person name="Ahrens C.H."/>
            <person name="Gueguen E."/>
        </authorList>
    </citation>
    <scope>NUCLEOTIDE SEQUENCE</scope>
    <source>
        <strain evidence="11">Psy35</strain>
    </source>
</reference>
<dbReference type="Gene3D" id="2.60.40.4070">
    <property type="match status" value="1"/>
</dbReference>
<sequence>MAVENNVSTSFVNSLQNPTPTKTDSTGTLGKDSFLQLLVTQMKNQNPLDPQDNTEFVAQLAQFSSVESLQNLTSTVDSIAGSYQSSQALQASSLVGRSVIINAGSTAVDTTKGMVGSIAVPATSSVTSVKIYDAQSNLVNTVDLGTLPAGSTSFAWDGKASDGTVAPAGTYSFTAAGSVDGKNTQFTTYLPAIVNSVTLGVNGAETKLNLASGSVALSKVQTIGI</sequence>
<name>A0A0P6WYV9_PSEVI</name>
<dbReference type="InterPro" id="IPR005648">
    <property type="entry name" value="FlgD"/>
</dbReference>
<dbReference type="Pfam" id="PF03963">
    <property type="entry name" value="FlgD"/>
    <property type="match status" value="1"/>
</dbReference>
<evidence type="ECO:0000313" key="10">
    <source>
        <dbReference type="EMBL" id="SMS09392.1"/>
    </source>
</evidence>
<evidence type="ECO:0000313" key="11">
    <source>
        <dbReference type="EMBL" id="UZA68324.1"/>
    </source>
</evidence>
<dbReference type="GO" id="GO:0044781">
    <property type="term" value="P:bacterial-type flagellum organization"/>
    <property type="evidence" value="ECO:0007669"/>
    <property type="project" value="UniProtKB-UniRule"/>
</dbReference>
<evidence type="ECO:0000313" key="13">
    <source>
        <dbReference type="Proteomes" id="UP001343600"/>
    </source>
</evidence>
<dbReference type="EMBL" id="JAZEIP010000005">
    <property type="protein sequence ID" value="MEE4039589.1"/>
    <property type="molecule type" value="Genomic_DNA"/>
</dbReference>
<evidence type="ECO:0000259" key="7">
    <source>
        <dbReference type="Pfam" id="PF13860"/>
    </source>
</evidence>
<dbReference type="EMBL" id="LT855380">
    <property type="protein sequence ID" value="SMS09392.1"/>
    <property type="molecule type" value="Genomic_DNA"/>
</dbReference>
<dbReference type="Proteomes" id="UP001163644">
    <property type="component" value="Chromosome"/>
</dbReference>
<evidence type="ECO:0000256" key="4">
    <source>
        <dbReference type="ARBA" id="ARBA00024746"/>
    </source>
</evidence>
<proteinExistence type="inferred from homology"/>
<dbReference type="Pfam" id="PF13860">
    <property type="entry name" value="FlgD_ig"/>
    <property type="match status" value="1"/>
</dbReference>
<keyword evidence="10" id="KW-0969">Cilium</keyword>
<dbReference type="InterPro" id="IPR025963">
    <property type="entry name" value="FLgD_Tudor"/>
</dbReference>
<dbReference type="OrthoDB" id="9785233at2"/>
<evidence type="ECO:0000259" key="8">
    <source>
        <dbReference type="Pfam" id="PF13861"/>
    </source>
</evidence>
<keyword evidence="3 5" id="KW-1005">Bacterial flagellum biogenesis</keyword>
<reference evidence="10 12" key="1">
    <citation type="submission" date="2017-05" db="EMBL/GenBank/DDBJ databases">
        <authorList>
            <person name="Song R."/>
            <person name="Chenine A.L."/>
            <person name="Ruprecht R.M."/>
        </authorList>
    </citation>
    <scope>NUCLEOTIDE SEQUENCE [LARGE SCALE GENOMIC DNA]</scope>
    <source>
        <strain evidence="10 12">CFBP 1590</strain>
    </source>
</reference>
<accession>A0A0P6WYV9</accession>
<dbReference type="InterPro" id="IPR025965">
    <property type="entry name" value="FlgD/Vpr_Ig-like"/>
</dbReference>
<dbReference type="RefSeq" id="WP_004880713.1">
    <property type="nucleotide sequence ID" value="NZ_CP036495.1"/>
</dbReference>
<keyword evidence="10" id="KW-0966">Cell projection</keyword>
<evidence type="ECO:0000313" key="12">
    <source>
        <dbReference type="Proteomes" id="UP000196842"/>
    </source>
</evidence>
<dbReference type="AlphaFoldDB" id="A0A0P6WYV9"/>
<reference evidence="9 13" key="3">
    <citation type="submission" date="2024-01" db="EMBL/GenBank/DDBJ databases">
        <title>Characterization of Pseudomonas viridiflava in Georgia, USA.</title>
        <authorList>
            <person name="Zhao M."/>
            <person name="Dutta B."/>
        </authorList>
    </citation>
    <scope>NUCLEOTIDE SEQUENCE [LARGE SCALE GENOMIC DNA]</scope>
    <source>
        <strain evidence="9 13">21GA0539</strain>
    </source>
</reference>
<feature type="domain" description="FlgD Tudor-like" evidence="8">
    <location>
        <begin position="86"/>
        <end position="221"/>
    </location>
</feature>
<dbReference type="Proteomes" id="UP001343600">
    <property type="component" value="Unassembled WGS sequence"/>
</dbReference>
<feature type="domain" description="FlgD/Vpr Ig-like" evidence="7">
    <location>
        <begin position="107"/>
        <end position="178"/>
    </location>
</feature>
<evidence type="ECO:0000256" key="3">
    <source>
        <dbReference type="ARBA" id="ARBA00022795"/>
    </source>
</evidence>
<evidence type="ECO:0000256" key="1">
    <source>
        <dbReference type="ARBA" id="ARBA00010577"/>
    </source>
</evidence>
<organism evidence="10 12">
    <name type="scientific">Pseudomonas viridiflava</name>
    <name type="common">Phytomonas viridiflava</name>
    <dbReference type="NCBI Taxonomy" id="33069"/>
    <lineage>
        <taxon>Bacteria</taxon>
        <taxon>Pseudomonadati</taxon>
        <taxon>Pseudomonadota</taxon>
        <taxon>Gammaproteobacteria</taxon>
        <taxon>Pseudomonadales</taxon>
        <taxon>Pseudomonadaceae</taxon>
        <taxon>Pseudomonas</taxon>
    </lineage>
</organism>
<comment type="similarity">
    <text evidence="1 5">Belongs to the FlgD family.</text>
</comment>
<protein>
    <recommendedName>
        <fullName evidence="2 5">Basal-body rod modification protein FlgD</fullName>
    </recommendedName>
</protein>
<dbReference type="EMBL" id="CP036495">
    <property type="protein sequence ID" value="UZA68324.1"/>
    <property type="molecule type" value="Genomic_DNA"/>
</dbReference>
<evidence type="ECO:0000256" key="5">
    <source>
        <dbReference type="RuleBase" id="RU362076"/>
    </source>
</evidence>
<dbReference type="Proteomes" id="UP000196842">
    <property type="component" value="Chromosome I"/>
</dbReference>
<evidence type="ECO:0000256" key="6">
    <source>
        <dbReference type="SAM" id="MobiDB-lite"/>
    </source>
</evidence>